<gene>
    <name evidence="1" type="ORF">X777_13746</name>
</gene>
<evidence type="ECO:0000313" key="1">
    <source>
        <dbReference type="EMBL" id="EZA48447.1"/>
    </source>
</evidence>
<name>A0A026VXE5_OOCBI</name>
<dbReference type="AlphaFoldDB" id="A0A026VXE5"/>
<reference evidence="1 2" key="1">
    <citation type="journal article" date="2014" name="Curr. Biol.">
        <title>The genome of the clonal raider ant Cerapachys biroi.</title>
        <authorList>
            <person name="Oxley P.R."/>
            <person name="Ji L."/>
            <person name="Fetter-Pruneda I."/>
            <person name="McKenzie S.K."/>
            <person name="Li C."/>
            <person name="Hu H."/>
            <person name="Zhang G."/>
            <person name="Kronauer D.J."/>
        </authorList>
    </citation>
    <scope>NUCLEOTIDE SEQUENCE [LARGE SCALE GENOMIC DNA]</scope>
</reference>
<organism evidence="1 2">
    <name type="scientific">Ooceraea biroi</name>
    <name type="common">Clonal raider ant</name>
    <name type="synonym">Cerapachys biroi</name>
    <dbReference type="NCBI Taxonomy" id="2015173"/>
    <lineage>
        <taxon>Eukaryota</taxon>
        <taxon>Metazoa</taxon>
        <taxon>Ecdysozoa</taxon>
        <taxon>Arthropoda</taxon>
        <taxon>Hexapoda</taxon>
        <taxon>Insecta</taxon>
        <taxon>Pterygota</taxon>
        <taxon>Neoptera</taxon>
        <taxon>Endopterygota</taxon>
        <taxon>Hymenoptera</taxon>
        <taxon>Apocrita</taxon>
        <taxon>Aculeata</taxon>
        <taxon>Formicoidea</taxon>
        <taxon>Formicidae</taxon>
        <taxon>Dorylinae</taxon>
        <taxon>Ooceraea</taxon>
    </lineage>
</organism>
<accession>A0A026VXE5</accession>
<keyword evidence="2" id="KW-1185">Reference proteome</keyword>
<dbReference type="InterPro" id="IPR036397">
    <property type="entry name" value="RNaseH_sf"/>
</dbReference>
<dbReference type="PANTHER" id="PTHR46060">
    <property type="entry name" value="MARINER MOS1 TRANSPOSASE-LIKE PROTEIN"/>
    <property type="match status" value="1"/>
</dbReference>
<evidence type="ECO:0000313" key="2">
    <source>
        <dbReference type="Proteomes" id="UP000053097"/>
    </source>
</evidence>
<protein>
    <recommendedName>
        <fullName evidence="3">Mos1 transposase HTH domain-containing protein</fullName>
    </recommendedName>
</protein>
<proteinExistence type="predicted"/>
<dbReference type="GO" id="GO:0003676">
    <property type="term" value="F:nucleic acid binding"/>
    <property type="evidence" value="ECO:0007669"/>
    <property type="project" value="InterPro"/>
</dbReference>
<dbReference type="PANTHER" id="PTHR46060:SF1">
    <property type="entry name" value="MARINER MOS1 TRANSPOSASE-LIKE PROTEIN"/>
    <property type="match status" value="1"/>
</dbReference>
<dbReference type="Gene3D" id="3.30.420.10">
    <property type="entry name" value="Ribonuclease H-like superfamily/Ribonuclease H"/>
    <property type="match status" value="1"/>
</dbReference>
<dbReference type="Proteomes" id="UP000053097">
    <property type="component" value="Unassembled WGS sequence"/>
</dbReference>
<evidence type="ECO:0008006" key="3">
    <source>
        <dbReference type="Google" id="ProtNLM"/>
    </source>
</evidence>
<dbReference type="EMBL" id="KK107622">
    <property type="protein sequence ID" value="EZA48447.1"/>
    <property type="molecule type" value="Genomic_DNA"/>
</dbReference>
<sequence>MPQRETIIPKEYRAVIKLCSKLDVSVSNIRKVLKTIYGYELSQPTVRNWKNLFCAKREDISLALRTSDYTKFDNLDIIRKVHTRNMSISCFAATFSIKDIHEFQFVMIESKKDVIHGHIVPRKLTIEQKQARYDHCTDIIDTHRTHPKFLKSLVVGCKTWFVKQSPSPVHHVPGDQEQTRKEKISFVCFYDSTGIIHYECGQNIKRKSKKRKEYNQGFLCCLMNHFTLLSKYANFGLRNKCVFYLSHCIRRICHRATISSSTRLEQECRIKD</sequence>
<dbReference type="InterPro" id="IPR052709">
    <property type="entry name" value="Transposase-MT_Hybrid"/>
</dbReference>